<reference evidence="1 2" key="1">
    <citation type="submission" date="2011-07" db="EMBL/GenBank/DDBJ databases">
        <title>The complete genome of chromosome of Emticicia oligotrophica DSM 17448.</title>
        <authorList>
            <consortium name="US DOE Joint Genome Institute (JGI-PGF)"/>
            <person name="Lucas S."/>
            <person name="Han J."/>
            <person name="Lapidus A."/>
            <person name="Bruce D."/>
            <person name="Goodwin L."/>
            <person name="Pitluck S."/>
            <person name="Peters L."/>
            <person name="Kyrpides N."/>
            <person name="Mavromatis K."/>
            <person name="Ivanova N."/>
            <person name="Ovchinnikova G."/>
            <person name="Teshima H."/>
            <person name="Detter J.C."/>
            <person name="Tapia R."/>
            <person name="Han C."/>
            <person name="Land M."/>
            <person name="Hauser L."/>
            <person name="Markowitz V."/>
            <person name="Cheng J.-F."/>
            <person name="Hugenholtz P."/>
            <person name="Woyke T."/>
            <person name="Wu D."/>
            <person name="Tindall B."/>
            <person name="Pomrenke H."/>
            <person name="Brambilla E."/>
            <person name="Klenk H.-P."/>
            <person name="Eisen J.A."/>
        </authorList>
    </citation>
    <scope>NUCLEOTIDE SEQUENCE [LARGE SCALE GENOMIC DNA]</scope>
    <source>
        <strain evidence="1 2">DSM 17448</strain>
    </source>
</reference>
<keyword evidence="2" id="KW-1185">Reference proteome</keyword>
<organism evidence="1 2">
    <name type="scientific">Emticicia oligotrophica (strain DSM 17448 / CIP 109782 / MTCC 6937 / GPTSA100-15)</name>
    <dbReference type="NCBI Taxonomy" id="929562"/>
    <lineage>
        <taxon>Bacteria</taxon>
        <taxon>Pseudomonadati</taxon>
        <taxon>Bacteroidota</taxon>
        <taxon>Cytophagia</taxon>
        <taxon>Cytophagales</taxon>
        <taxon>Leadbetterellaceae</taxon>
        <taxon>Emticicia</taxon>
    </lineage>
</organism>
<evidence type="ECO:0008006" key="3">
    <source>
        <dbReference type="Google" id="ProtNLM"/>
    </source>
</evidence>
<proteinExistence type="predicted"/>
<evidence type="ECO:0000313" key="2">
    <source>
        <dbReference type="Proteomes" id="UP000002875"/>
    </source>
</evidence>
<evidence type="ECO:0000313" key="1">
    <source>
        <dbReference type="EMBL" id="AFK04507.1"/>
    </source>
</evidence>
<name>A0ABM5N547_EMTOG</name>
<accession>A0ABM5N547</accession>
<gene>
    <name evidence="1" type="ordered locus">Emtol_3378</name>
</gene>
<dbReference type="RefSeq" id="WP_015030201.1">
    <property type="nucleotide sequence ID" value="NC_018748.1"/>
</dbReference>
<sequence length="124" mass="14172">MPKVIDEFNSKIFGAFLRYSSLNDLNQNSNFIFKVGAGQMVFNKDSKVYETNKVNYTLKGKNSLVYTIETGFAMKLNAGLRLFIGGKIQYCNQIMPLDTDLKYEDTVTKISFVTGLSYNFLKKY</sequence>
<dbReference type="EMBL" id="CP002961">
    <property type="protein sequence ID" value="AFK04507.1"/>
    <property type="molecule type" value="Genomic_DNA"/>
</dbReference>
<protein>
    <recommendedName>
        <fullName evidence="3">Outer membrane protein beta-barrel domain-containing protein</fullName>
    </recommendedName>
</protein>
<dbReference type="Proteomes" id="UP000002875">
    <property type="component" value="Chromosome"/>
</dbReference>